<evidence type="ECO:0000313" key="2">
    <source>
        <dbReference type="Proteomes" id="UP001056120"/>
    </source>
</evidence>
<organism evidence="1 2">
    <name type="scientific">Smallanthus sonchifolius</name>
    <dbReference type="NCBI Taxonomy" id="185202"/>
    <lineage>
        <taxon>Eukaryota</taxon>
        <taxon>Viridiplantae</taxon>
        <taxon>Streptophyta</taxon>
        <taxon>Embryophyta</taxon>
        <taxon>Tracheophyta</taxon>
        <taxon>Spermatophyta</taxon>
        <taxon>Magnoliopsida</taxon>
        <taxon>eudicotyledons</taxon>
        <taxon>Gunneridae</taxon>
        <taxon>Pentapetalae</taxon>
        <taxon>asterids</taxon>
        <taxon>campanulids</taxon>
        <taxon>Asterales</taxon>
        <taxon>Asteraceae</taxon>
        <taxon>Asteroideae</taxon>
        <taxon>Heliantheae alliance</taxon>
        <taxon>Millerieae</taxon>
        <taxon>Smallanthus</taxon>
    </lineage>
</organism>
<name>A0ACB9GJU2_9ASTR</name>
<reference evidence="1 2" key="2">
    <citation type="journal article" date="2022" name="Mol. Ecol. Resour.">
        <title>The genomes of chicory, endive, great burdock and yacon provide insights into Asteraceae paleo-polyploidization history and plant inulin production.</title>
        <authorList>
            <person name="Fan W."/>
            <person name="Wang S."/>
            <person name="Wang H."/>
            <person name="Wang A."/>
            <person name="Jiang F."/>
            <person name="Liu H."/>
            <person name="Zhao H."/>
            <person name="Xu D."/>
            <person name="Zhang Y."/>
        </authorList>
    </citation>
    <scope>NUCLEOTIDE SEQUENCE [LARGE SCALE GENOMIC DNA]</scope>
    <source>
        <strain evidence="2">cv. Yunnan</strain>
        <tissue evidence="1">Leaves</tissue>
    </source>
</reference>
<proteinExistence type="predicted"/>
<protein>
    <submittedName>
        <fullName evidence="1">Uncharacterized protein</fullName>
    </submittedName>
</protein>
<dbReference type="EMBL" id="CM042031">
    <property type="protein sequence ID" value="KAI3783290.1"/>
    <property type="molecule type" value="Genomic_DNA"/>
</dbReference>
<keyword evidence="2" id="KW-1185">Reference proteome</keyword>
<gene>
    <name evidence="1" type="ORF">L1987_42367</name>
</gene>
<sequence length="405" mass="47137">MDPFEPLGVDLLSDIFRRLDFVELRDVRGTCRRFRQLVNRQDFAMEYKQHGAREVWHFTHTQSNENLLENWVMAVRDSDGVTMNFILNFDENDVEEEEIDVEEEEEDMSIDLICVSGTVLLFRNMSLGFKVFNIWTMQSRNIAYPLVGEMHLEHTVWGTRMITYPETQPHYIVAFFNRVIRGDVLRFHFFSNESRVGFQNFPHMAFSGEVDNLTMEEFKHPLGMVIADFFEGNLAFLSMRNNMPVYMMHSNVDFQDVFGHFEQSLQEFSPDFEEEGICFFCSEGYIVVVNIREVEIQGLWYGNIQRMTLGSLKDALEDGVPKIISVVPNELIPNDFAAFRLHRLMVVEEAVYFSFQCIAIQGHWDIVIFQYDIATGEWTRRRIARPEGQGMFGATIPASLGITPV</sequence>
<comment type="caution">
    <text evidence="1">The sequence shown here is derived from an EMBL/GenBank/DDBJ whole genome shotgun (WGS) entry which is preliminary data.</text>
</comment>
<accession>A0ACB9GJU2</accession>
<reference evidence="2" key="1">
    <citation type="journal article" date="2022" name="Mol. Ecol. Resour.">
        <title>The genomes of chicory, endive, great burdock and yacon provide insights into Asteraceae palaeo-polyploidization history and plant inulin production.</title>
        <authorList>
            <person name="Fan W."/>
            <person name="Wang S."/>
            <person name="Wang H."/>
            <person name="Wang A."/>
            <person name="Jiang F."/>
            <person name="Liu H."/>
            <person name="Zhao H."/>
            <person name="Xu D."/>
            <person name="Zhang Y."/>
        </authorList>
    </citation>
    <scope>NUCLEOTIDE SEQUENCE [LARGE SCALE GENOMIC DNA]</scope>
    <source>
        <strain evidence="2">cv. Yunnan</strain>
    </source>
</reference>
<evidence type="ECO:0000313" key="1">
    <source>
        <dbReference type="EMBL" id="KAI3783290.1"/>
    </source>
</evidence>
<dbReference type="Proteomes" id="UP001056120">
    <property type="component" value="Linkage Group LG14"/>
</dbReference>